<accession>A0ABD5X468</accession>
<evidence type="ECO:0000259" key="3">
    <source>
        <dbReference type="Pfam" id="PF02517"/>
    </source>
</evidence>
<keyword evidence="2" id="KW-0472">Membrane</keyword>
<feature type="compositionally biased region" description="Polar residues" evidence="1">
    <location>
        <begin position="49"/>
        <end position="75"/>
    </location>
</feature>
<dbReference type="InterPro" id="IPR052710">
    <property type="entry name" value="CAAX_protease"/>
</dbReference>
<dbReference type="PANTHER" id="PTHR36435:SF1">
    <property type="entry name" value="CAAX AMINO TERMINAL PROTEASE FAMILY PROTEIN"/>
    <property type="match status" value="1"/>
</dbReference>
<dbReference type="InterPro" id="IPR003675">
    <property type="entry name" value="Rce1/LyrA-like_dom"/>
</dbReference>
<evidence type="ECO:0000256" key="2">
    <source>
        <dbReference type="SAM" id="Phobius"/>
    </source>
</evidence>
<organism evidence="4 5">
    <name type="scientific">Halovenus rubra</name>
    <dbReference type="NCBI Taxonomy" id="869890"/>
    <lineage>
        <taxon>Archaea</taxon>
        <taxon>Methanobacteriati</taxon>
        <taxon>Methanobacteriota</taxon>
        <taxon>Stenosarchaea group</taxon>
        <taxon>Halobacteria</taxon>
        <taxon>Halobacteriales</taxon>
        <taxon>Haloarculaceae</taxon>
        <taxon>Halovenus</taxon>
    </lineage>
</organism>
<proteinExistence type="predicted"/>
<dbReference type="PANTHER" id="PTHR36435">
    <property type="entry name" value="SLR1288 PROTEIN"/>
    <property type="match status" value="1"/>
</dbReference>
<feature type="transmembrane region" description="Helical" evidence="2">
    <location>
        <begin position="279"/>
        <end position="298"/>
    </location>
</feature>
<dbReference type="RefSeq" id="WP_267638957.1">
    <property type="nucleotide sequence ID" value="NZ_JAODIY010000046.1"/>
</dbReference>
<gene>
    <name evidence="4" type="ORF">ACFQJ7_08080</name>
</gene>
<name>A0ABD5X468_9EURY</name>
<dbReference type="GO" id="GO:0080120">
    <property type="term" value="P:CAAX-box protein maturation"/>
    <property type="evidence" value="ECO:0007669"/>
    <property type="project" value="UniProtKB-ARBA"/>
</dbReference>
<dbReference type="AlphaFoldDB" id="A0ABD5X468"/>
<feature type="transmembrane region" description="Helical" evidence="2">
    <location>
        <begin position="172"/>
        <end position="196"/>
    </location>
</feature>
<dbReference type="GO" id="GO:0004175">
    <property type="term" value="F:endopeptidase activity"/>
    <property type="evidence" value="ECO:0007669"/>
    <property type="project" value="UniProtKB-ARBA"/>
</dbReference>
<evidence type="ECO:0000256" key="1">
    <source>
        <dbReference type="SAM" id="MobiDB-lite"/>
    </source>
</evidence>
<evidence type="ECO:0000313" key="5">
    <source>
        <dbReference type="Proteomes" id="UP001596414"/>
    </source>
</evidence>
<keyword evidence="2" id="KW-1133">Transmembrane helix</keyword>
<feature type="transmembrane region" description="Helical" evidence="2">
    <location>
        <begin position="128"/>
        <end position="151"/>
    </location>
</feature>
<dbReference type="Pfam" id="PF02517">
    <property type="entry name" value="Rce1-like"/>
    <property type="match status" value="1"/>
</dbReference>
<evidence type="ECO:0000313" key="4">
    <source>
        <dbReference type="EMBL" id="MFC7125993.1"/>
    </source>
</evidence>
<dbReference type="Proteomes" id="UP001596414">
    <property type="component" value="Unassembled WGS sequence"/>
</dbReference>
<feature type="transmembrane region" description="Helical" evidence="2">
    <location>
        <begin position="253"/>
        <end position="273"/>
    </location>
</feature>
<feature type="transmembrane region" description="Helical" evidence="2">
    <location>
        <begin position="95"/>
        <end position="116"/>
    </location>
</feature>
<feature type="domain" description="CAAX prenyl protease 2/Lysostaphin resistance protein A-like" evidence="3">
    <location>
        <begin position="224"/>
        <end position="317"/>
    </location>
</feature>
<comment type="caution">
    <text evidence="4">The sequence shown here is derived from an EMBL/GenBank/DDBJ whole genome shotgun (WGS) entry which is preliminary data.</text>
</comment>
<keyword evidence="2" id="KW-0812">Transmembrane</keyword>
<feature type="transmembrane region" description="Helical" evidence="2">
    <location>
        <begin position="305"/>
        <end position="326"/>
    </location>
</feature>
<reference evidence="4 5" key="1">
    <citation type="journal article" date="2014" name="Int. J. Syst. Evol. Microbiol.">
        <title>Complete genome sequence of Corynebacterium casei LMG S-19264T (=DSM 44701T), isolated from a smear-ripened cheese.</title>
        <authorList>
            <consortium name="US DOE Joint Genome Institute (JGI-PGF)"/>
            <person name="Walter F."/>
            <person name="Albersmeier A."/>
            <person name="Kalinowski J."/>
            <person name="Ruckert C."/>
        </authorList>
    </citation>
    <scope>NUCLEOTIDE SEQUENCE [LARGE SCALE GENOMIC DNA]</scope>
    <source>
        <strain evidence="4 5">CGMCC 4.7215</strain>
    </source>
</reference>
<dbReference type="EMBL" id="JBHSZQ010000012">
    <property type="protein sequence ID" value="MFC7125993.1"/>
    <property type="molecule type" value="Genomic_DNA"/>
</dbReference>
<sequence length="344" mass="36074">MGDPAGSGKQYCTSCGELIDRESVHCTYCGAEIEQRAFPDERSGPATASEGSSVQNLAHGNSTQDGWSDGQTLDTSGGGGNRTTESRSESPLRTILASAGLGAAGIILLIIISAIVGLPLSALNVSDIALLGITTTFGQYIGFVGLSVWYLGRRGFNKDGILSYLGVRRPSLKEIGLVVLGWITIFVLIIILGHIVQEFLPEPAQNEGASQFAESSTELWALGIGVLFMFLVVGPCEEVLFRGIVQNRLRERLSVVPAILLASAIFASIHVIALAGNPAAMATTIGVLFVPAIVLGAVYEYTGNVVVSALLHGLHNSVILTVIILGPETQESAAFLATVVSLLP</sequence>
<feature type="region of interest" description="Disordered" evidence="1">
    <location>
        <begin position="40"/>
        <end position="88"/>
    </location>
</feature>
<feature type="transmembrane region" description="Helical" evidence="2">
    <location>
        <begin position="219"/>
        <end position="241"/>
    </location>
</feature>
<protein>
    <submittedName>
        <fullName evidence="4">Type II CAAX prenyl endopeptidase Rce1 family protein</fullName>
    </submittedName>
</protein>